<sequence length="257" mass="30914">MYISIADKESILNFNLNYEIERLEEYFYKFSLIEKDLSYYFERFPNKKHRSSFRDYYNYVEEIYENSVYDERYLILSDFLINIALFGKFIRDTTGIEKPRINQILLEFERIYYILSKLNFEVKIENSGTYNVTARILHKDQLAEFVASKINNTKVTKNILEFLEYNLSLDRKQDILEELYKYYEGIKNGGNAGQILQTLFNNGLRHEADNKVKCQAIKEYINENREYVINESFKLMIEAFYSEINSPFKKIILDLQR</sequence>
<name>A0A449BJV2_9MOLU</name>
<dbReference type="EMBL" id="LR215050">
    <property type="protein sequence ID" value="VEU82751.1"/>
    <property type="molecule type" value="Genomic_DNA"/>
</dbReference>
<evidence type="ECO:0000313" key="1">
    <source>
        <dbReference type="EMBL" id="VEU82751.1"/>
    </source>
</evidence>
<evidence type="ECO:0000313" key="2">
    <source>
        <dbReference type="Proteomes" id="UP000290909"/>
    </source>
</evidence>
<reference evidence="1 2" key="1">
    <citation type="submission" date="2019-01" db="EMBL/GenBank/DDBJ databases">
        <authorList>
            <consortium name="Pathogen Informatics"/>
        </authorList>
    </citation>
    <scope>NUCLEOTIDE SEQUENCE [LARGE SCALE GENOMIC DNA]</scope>
    <source>
        <strain evidence="1 2">NCTC10172</strain>
    </source>
</reference>
<dbReference type="AlphaFoldDB" id="A0A449BJV2"/>
<keyword evidence="2" id="KW-1185">Reference proteome</keyword>
<dbReference type="Proteomes" id="UP000290909">
    <property type="component" value="Chromosome"/>
</dbReference>
<protein>
    <submittedName>
        <fullName evidence="1">Uncharacterized protein</fullName>
    </submittedName>
</protein>
<dbReference type="RefSeq" id="WP_035368363.1">
    <property type="nucleotide sequence ID" value="NZ_LR215050.1"/>
</dbReference>
<accession>A0A449BJV2</accession>
<gene>
    <name evidence="1" type="ORF">NCTC10172_00774</name>
</gene>
<dbReference type="KEGG" id="ahk:NCTC10172_00774"/>
<proteinExistence type="predicted"/>
<organism evidence="1 2">
    <name type="scientific">Acholeplasma hippikon</name>
    <dbReference type="NCBI Taxonomy" id="264636"/>
    <lineage>
        <taxon>Bacteria</taxon>
        <taxon>Bacillati</taxon>
        <taxon>Mycoplasmatota</taxon>
        <taxon>Mollicutes</taxon>
        <taxon>Acholeplasmatales</taxon>
        <taxon>Acholeplasmataceae</taxon>
        <taxon>Acholeplasma</taxon>
    </lineage>
</organism>